<evidence type="ECO:0000256" key="1">
    <source>
        <dbReference type="SAM" id="MobiDB-lite"/>
    </source>
</evidence>
<feature type="compositionally biased region" description="Polar residues" evidence="1">
    <location>
        <begin position="420"/>
        <end position="431"/>
    </location>
</feature>
<feature type="region of interest" description="Disordered" evidence="1">
    <location>
        <begin position="506"/>
        <end position="530"/>
    </location>
</feature>
<feature type="compositionally biased region" description="Basic and acidic residues" evidence="1">
    <location>
        <begin position="507"/>
        <end position="519"/>
    </location>
</feature>
<feature type="compositionally biased region" description="Acidic residues" evidence="1">
    <location>
        <begin position="357"/>
        <end position="367"/>
    </location>
</feature>
<accession>A0A915HV80</accession>
<protein>
    <submittedName>
        <fullName evidence="3">Uncharacterized protein</fullName>
    </submittedName>
</protein>
<reference evidence="3" key="1">
    <citation type="submission" date="2022-11" db="UniProtKB">
        <authorList>
            <consortium name="WormBaseParasite"/>
        </authorList>
    </citation>
    <scope>IDENTIFICATION</scope>
</reference>
<organism evidence="2 3">
    <name type="scientific">Romanomermis culicivorax</name>
    <name type="common">Nematode worm</name>
    <dbReference type="NCBI Taxonomy" id="13658"/>
    <lineage>
        <taxon>Eukaryota</taxon>
        <taxon>Metazoa</taxon>
        <taxon>Ecdysozoa</taxon>
        <taxon>Nematoda</taxon>
        <taxon>Enoplea</taxon>
        <taxon>Dorylaimia</taxon>
        <taxon>Mermithida</taxon>
        <taxon>Mermithoidea</taxon>
        <taxon>Mermithidae</taxon>
        <taxon>Romanomermis</taxon>
    </lineage>
</organism>
<feature type="compositionally biased region" description="Low complexity" evidence="1">
    <location>
        <begin position="405"/>
        <end position="419"/>
    </location>
</feature>
<evidence type="ECO:0000313" key="2">
    <source>
        <dbReference type="Proteomes" id="UP000887565"/>
    </source>
</evidence>
<keyword evidence="2" id="KW-1185">Reference proteome</keyword>
<proteinExistence type="predicted"/>
<feature type="region of interest" description="Disordered" evidence="1">
    <location>
        <begin position="350"/>
        <end position="431"/>
    </location>
</feature>
<dbReference type="Proteomes" id="UP000887565">
    <property type="component" value="Unplaced"/>
</dbReference>
<evidence type="ECO:0000313" key="3">
    <source>
        <dbReference type="WBParaSite" id="nRc.2.0.1.t05270-RA"/>
    </source>
</evidence>
<sequence>MDPVLTASYDQTEMPTNNLAQEIVIRNIVKVMVSDNTGSGCHLKQNQIIGYNNSVYCDSSNRNKLEGKIVEEEEKLQTCVVQAKPDSTQSDEKEIREALYSMLAKSNIPSGQLEQALKCLSKYRDVFSLPNDPLTTTPYLMCNMNTGHAAPVAKQYHRTAINLRPHGEPESISPANLVNAVTTRSMVREVEKNNQAQAQPDGNQGQTLGKILGNFRQNYNIKRVVRIHELEQWFKATFGYWPANPKEPILVDMVSQTVQAGGSGQVKTQPQAPAPVVKTQQPALDTGAAQAAAVVVVVRPPMPSAVAQPTPVPQVQQPAEVELEVVTIMQTMPLAPAVLPAKIKQLLPKIPNTDSESSSEEEEEAQEQEQQGMPVTSWENDAYNTAEETTTPEIWTMPKSKMETSKSQTKTETSKSQMKMESSQGQMKSDRTTMSTASYTQMQMLDFPLITPTAIGGWYAQRCSFGNRQLVLEAQGNRVDEFYIAAFNQYIFMASQRLNQLGVKRKAPGDDKAQADKYQRTNAKSPAGVQSDRAIGVKGQWPRRQLADCKLWKTHPGIQKRGEFSFTSKSNDTTKLSARNYPKYMILSLHKPVEIDRLCRTHPECV</sequence>
<feature type="compositionally biased region" description="Polar residues" evidence="1">
    <location>
        <begin position="373"/>
        <end position="393"/>
    </location>
</feature>
<name>A0A915HV80_ROMCU</name>
<dbReference type="AlphaFoldDB" id="A0A915HV80"/>
<dbReference type="WBParaSite" id="nRc.2.0.1.t05270-RA">
    <property type="protein sequence ID" value="nRc.2.0.1.t05270-RA"/>
    <property type="gene ID" value="nRc.2.0.1.g05270"/>
</dbReference>